<feature type="region of interest" description="Disordered" evidence="4">
    <location>
        <begin position="549"/>
        <end position="573"/>
    </location>
</feature>
<organism evidence="6">
    <name type="scientific">Medioppia subpectinata</name>
    <dbReference type="NCBI Taxonomy" id="1979941"/>
    <lineage>
        <taxon>Eukaryota</taxon>
        <taxon>Metazoa</taxon>
        <taxon>Ecdysozoa</taxon>
        <taxon>Arthropoda</taxon>
        <taxon>Chelicerata</taxon>
        <taxon>Arachnida</taxon>
        <taxon>Acari</taxon>
        <taxon>Acariformes</taxon>
        <taxon>Sarcoptiformes</taxon>
        <taxon>Oribatida</taxon>
        <taxon>Brachypylina</taxon>
        <taxon>Oppioidea</taxon>
        <taxon>Oppiidae</taxon>
        <taxon>Medioppia</taxon>
    </lineage>
</organism>
<dbReference type="InterPro" id="IPR017853">
    <property type="entry name" value="GH"/>
</dbReference>
<dbReference type="Proteomes" id="UP000759131">
    <property type="component" value="Unassembled WGS sequence"/>
</dbReference>
<dbReference type="SUPFAM" id="SSF51445">
    <property type="entry name" value="(Trans)glycosidases"/>
    <property type="match status" value="1"/>
</dbReference>
<name>A0A7R9KFL6_9ACAR</name>
<dbReference type="OrthoDB" id="6505293at2759"/>
<dbReference type="Gene3D" id="3.10.50.10">
    <property type="match status" value="1"/>
</dbReference>
<feature type="non-terminal residue" evidence="6">
    <location>
        <position position="769"/>
    </location>
</feature>
<dbReference type="GO" id="GO:0005975">
    <property type="term" value="P:carbohydrate metabolic process"/>
    <property type="evidence" value="ECO:0007669"/>
    <property type="project" value="InterPro"/>
</dbReference>
<evidence type="ECO:0000313" key="7">
    <source>
        <dbReference type="Proteomes" id="UP000759131"/>
    </source>
</evidence>
<dbReference type="InterPro" id="IPR001223">
    <property type="entry name" value="Glyco_hydro18_cat"/>
</dbReference>
<keyword evidence="2 3" id="KW-0326">Glycosidase</keyword>
<evidence type="ECO:0000256" key="2">
    <source>
        <dbReference type="ARBA" id="ARBA00023295"/>
    </source>
</evidence>
<dbReference type="GO" id="GO:0004568">
    <property type="term" value="F:chitinase activity"/>
    <property type="evidence" value="ECO:0007669"/>
    <property type="project" value="TreeGrafter"/>
</dbReference>
<feature type="domain" description="GH18" evidence="5">
    <location>
        <begin position="17"/>
        <end position="392"/>
    </location>
</feature>
<dbReference type="GO" id="GO:0008061">
    <property type="term" value="F:chitin binding"/>
    <property type="evidence" value="ECO:0007669"/>
    <property type="project" value="InterPro"/>
</dbReference>
<dbReference type="SUPFAM" id="SSF57625">
    <property type="entry name" value="Invertebrate chitin-binding proteins"/>
    <property type="match status" value="2"/>
</dbReference>
<feature type="compositionally biased region" description="Pro residues" evidence="4">
    <location>
        <begin position="423"/>
        <end position="438"/>
    </location>
</feature>
<sequence length="769" mass="88831">MVGFMDKNHNDYVKNPHPIVCYFGSWAHYHQDEPFDIEDINYNLCTHINYGFAKIDEYTYEILVFDPWLDEHLQSYQRFVDLKKKNPNLTTMISLGGWYEGSEKYSDMVTNAEIRHKFVRSVIAFLGKYNFDGLDLDWEYPGNRGGANTDKDNYIQLLTELRAAFEPHGYLLTAALSPGKQTIDSAYIVPKLNELLDWANVMAYDYHGGWEGFLGHNSPLFSRPDETDELSKKYGVNFKWFTVDYTIHYFLSLGLSKDKMVMGVPFYGRAWTLLNETQVNIHDYAKGMAPAGKISHEPGVLGYDELCLLEKQHPQEWHNSYDKYYMAPYAWTKDIFIGFDNEDSIQCKIAFLKLMGLKGAMIWSLENDDFKSRCGSVKYPLLRKVHSMLNGDEIHSMECKYGDLFPTTPKPTSPPTTTTTTPKPTPPPTQPTTEPPLPTTSKSPIDYWCSKDGYMPDSTDPHVFYQCEWIPGKGWWLHKMVCPGQNKGLVFSCPSTGLFPHPSNRHMFINCWHITLQDYVGWDFHIQSCRPTTLVFDVISRTCIVDRDDRNTTTPTTPQTTTPSTTPSGNSQPIQRCIECRKPGPMVYPDDRRKFAVCKPLMEDKRRVGWEVIVRQCFSGYRWSQTINTCVEETVETTTSIPTTTSSPIDWARELCHKLGQNSNPLNPRGYITCRYDEYGKLEYEEHKCGDSPKPHIYNPKGEFCVKEYKSQELKFYEKIDDHIVNCYGEHVVAHPTNTSWYLICLQHPSPNWSIIELYKRQRVIDLRA</sequence>
<accession>A0A7R9KFL6</accession>
<feature type="compositionally biased region" description="Low complexity" evidence="4">
    <location>
        <begin position="552"/>
        <end position="568"/>
    </location>
</feature>
<dbReference type="EMBL" id="CAJPIZ010000874">
    <property type="protein sequence ID" value="CAG2102438.1"/>
    <property type="molecule type" value="Genomic_DNA"/>
</dbReference>
<dbReference type="PROSITE" id="PS51910">
    <property type="entry name" value="GH18_2"/>
    <property type="match status" value="1"/>
</dbReference>
<dbReference type="InterPro" id="IPR050314">
    <property type="entry name" value="Glycosyl_Hydrlase_18"/>
</dbReference>
<dbReference type="AlphaFoldDB" id="A0A7R9KFL6"/>
<dbReference type="GO" id="GO:0006032">
    <property type="term" value="P:chitin catabolic process"/>
    <property type="evidence" value="ECO:0007669"/>
    <property type="project" value="TreeGrafter"/>
</dbReference>
<dbReference type="InterPro" id="IPR029070">
    <property type="entry name" value="Chitinase_insertion_sf"/>
</dbReference>
<proteinExistence type="predicted"/>
<dbReference type="InterPro" id="IPR036508">
    <property type="entry name" value="Chitin-bd_dom_sf"/>
</dbReference>
<reference evidence="6" key="1">
    <citation type="submission" date="2020-11" db="EMBL/GenBank/DDBJ databases">
        <authorList>
            <person name="Tran Van P."/>
        </authorList>
    </citation>
    <scope>NUCLEOTIDE SEQUENCE</scope>
</reference>
<dbReference type="Gene3D" id="3.20.20.80">
    <property type="entry name" value="Glycosidases"/>
    <property type="match status" value="1"/>
</dbReference>
<dbReference type="PROSITE" id="PS01095">
    <property type="entry name" value="GH18_1"/>
    <property type="match status" value="1"/>
</dbReference>
<dbReference type="GO" id="GO:0005576">
    <property type="term" value="C:extracellular region"/>
    <property type="evidence" value="ECO:0007669"/>
    <property type="project" value="TreeGrafter"/>
</dbReference>
<protein>
    <recommendedName>
        <fullName evidence="5">GH18 domain-containing protein</fullName>
    </recommendedName>
</protein>
<dbReference type="SMART" id="SM00636">
    <property type="entry name" value="Glyco_18"/>
    <property type="match status" value="1"/>
</dbReference>
<dbReference type="PANTHER" id="PTHR11177">
    <property type="entry name" value="CHITINASE"/>
    <property type="match status" value="1"/>
</dbReference>
<dbReference type="SUPFAM" id="SSF54556">
    <property type="entry name" value="Chitinase insertion domain"/>
    <property type="match status" value="1"/>
</dbReference>
<evidence type="ECO:0000256" key="1">
    <source>
        <dbReference type="ARBA" id="ARBA00022801"/>
    </source>
</evidence>
<evidence type="ECO:0000256" key="4">
    <source>
        <dbReference type="SAM" id="MobiDB-lite"/>
    </source>
</evidence>
<keyword evidence="7" id="KW-1185">Reference proteome</keyword>
<evidence type="ECO:0000313" key="6">
    <source>
        <dbReference type="EMBL" id="CAD7622008.1"/>
    </source>
</evidence>
<gene>
    <name evidence="6" type="ORF">OSB1V03_LOCUS2477</name>
</gene>
<dbReference type="InterPro" id="IPR001579">
    <property type="entry name" value="Glyco_hydro_18_chit_AS"/>
</dbReference>
<dbReference type="EMBL" id="OC855449">
    <property type="protein sequence ID" value="CAD7622008.1"/>
    <property type="molecule type" value="Genomic_DNA"/>
</dbReference>
<feature type="region of interest" description="Disordered" evidence="4">
    <location>
        <begin position="405"/>
        <end position="441"/>
    </location>
</feature>
<dbReference type="InterPro" id="IPR011583">
    <property type="entry name" value="Chitinase_II/V-like_cat"/>
</dbReference>
<dbReference type="Pfam" id="PF00704">
    <property type="entry name" value="Glyco_hydro_18"/>
    <property type="match status" value="1"/>
</dbReference>
<keyword evidence="1 3" id="KW-0378">Hydrolase</keyword>
<evidence type="ECO:0000259" key="5">
    <source>
        <dbReference type="PROSITE" id="PS51910"/>
    </source>
</evidence>
<dbReference type="PANTHER" id="PTHR11177:SF360">
    <property type="entry name" value="CHITINASE 4-RELATED"/>
    <property type="match status" value="1"/>
</dbReference>
<evidence type="ECO:0000256" key="3">
    <source>
        <dbReference type="RuleBase" id="RU000489"/>
    </source>
</evidence>